<evidence type="ECO:0000313" key="3">
    <source>
        <dbReference type="Proteomes" id="UP000806211"/>
    </source>
</evidence>
<dbReference type="Proteomes" id="UP000806211">
    <property type="component" value="Unassembled WGS sequence"/>
</dbReference>
<keyword evidence="3" id="KW-1185">Reference proteome</keyword>
<organism evidence="1 3">
    <name type="scientific">Pseudoflavonifractor gallinarum</name>
    <dbReference type="NCBI Taxonomy" id="2779352"/>
    <lineage>
        <taxon>Bacteria</taxon>
        <taxon>Bacillati</taxon>
        <taxon>Bacillota</taxon>
        <taxon>Clostridia</taxon>
        <taxon>Eubacteriales</taxon>
        <taxon>Oscillospiraceae</taxon>
        <taxon>Pseudoflavonifractor</taxon>
    </lineage>
</organism>
<name>A0ABR9R7V3_9FIRM</name>
<protein>
    <submittedName>
        <fullName evidence="1">Uncharacterized protein</fullName>
    </submittedName>
</protein>
<dbReference type="RefSeq" id="WP_193536049.1">
    <property type="nucleotide sequence ID" value="NZ_JADCKF010000001.1"/>
</dbReference>
<dbReference type="EMBL" id="JADCKF010000008">
    <property type="protein sequence ID" value="MBE5056248.1"/>
    <property type="molecule type" value="Genomic_DNA"/>
</dbReference>
<sequence length="53" mass="6019">MCSRELTLLEAEILRHEAMALADPDRRGEHEEVAAALRQALAALREERDHAPR</sequence>
<proteinExistence type="predicted"/>
<accession>A0ABR9R7V3</accession>
<reference evidence="1 3" key="1">
    <citation type="submission" date="2020-10" db="EMBL/GenBank/DDBJ databases">
        <title>ChiBAC.</title>
        <authorList>
            <person name="Zenner C."/>
            <person name="Hitch T.C.A."/>
            <person name="Clavel T."/>
        </authorList>
    </citation>
    <scope>NUCLEOTIDE SEQUENCE [LARGE SCALE GENOMIC DNA]</scope>
    <source>
        <strain evidence="1 3">DSM 107456</strain>
    </source>
</reference>
<evidence type="ECO:0000313" key="1">
    <source>
        <dbReference type="EMBL" id="MBE5054762.1"/>
    </source>
</evidence>
<gene>
    <name evidence="1" type="ORF">INF37_01920</name>
    <name evidence="2" type="ORF">INF37_09585</name>
</gene>
<comment type="caution">
    <text evidence="1">The sequence shown here is derived from an EMBL/GenBank/DDBJ whole genome shotgun (WGS) entry which is preliminary data.</text>
</comment>
<evidence type="ECO:0000313" key="2">
    <source>
        <dbReference type="EMBL" id="MBE5056248.1"/>
    </source>
</evidence>
<dbReference type="EMBL" id="JADCKF010000001">
    <property type="protein sequence ID" value="MBE5054762.1"/>
    <property type="molecule type" value="Genomic_DNA"/>
</dbReference>